<dbReference type="InterPro" id="IPR035437">
    <property type="entry name" value="SNase_OB-fold_sf"/>
</dbReference>
<dbReference type="AlphaFoldDB" id="A0A839SU36"/>
<reference evidence="2 3" key="1">
    <citation type="submission" date="2020-08" db="EMBL/GenBank/DDBJ databases">
        <title>Genomic Encyclopedia of Type Strains, Phase III (KMG-III): the genomes of soil and plant-associated and newly described type strains.</title>
        <authorList>
            <person name="Whitman W."/>
        </authorList>
    </citation>
    <scope>NUCLEOTIDE SEQUENCE [LARGE SCALE GENOMIC DNA]</scope>
    <source>
        <strain evidence="2 3">CECT 8803</strain>
    </source>
</reference>
<protein>
    <submittedName>
        <fullName evidence="2">Endonuclease YncB(Thermonuclease family)</fullName>
    </submittedName>
</protein>
<evidence type="ECO:0000313" key="2">
    <source>
        <dbReference type="EMBL" id="MBB3065848.1"/>
    </source>
</evidence>
<keyword evidence="2" id="KW-0255">Endonuclease</keyword>
<proteinExistence type="predicted"/>
<organism evidence="2 3">
    <name type="scientific">Limibacillus halophilus</name>
    <dbReference type="NCBI Taxonomy" id="1579333"/>
    <lineage>
        <taxon>Bacteria</taxon>
        <taxon>Pseudomonadati</taxon>
        <taxon>Pseudomonadota</taxon>
        <taxon>Alphaproteobacteria</taxon>
        <taxon>Rhodospirillales</taxon>
        <taxon>Rhodovibrionaceae</taxon>
        <taxon>Limibacillus</taxon>
    </lineage>
</organism>
<dbReference type="InterPro" id="IPR016071">
    <property type="entry name" value="Staphylococal_nuclease_OB-fold"/>
</dbReference>
<dbReference type="SUPFAM" id="SSF50199">
    <property type="entry name" value="Staphylococcal nuclease"/>
    <property type="match status" value="1"/>
</dbReference>
<dbReference type="GO" id="GO:0004519">
    <property type="term" value="F:endonuclease activity"/>
    <property type="evidence" value="ECO:0007669"/>
    <property type="project" value="UniProtKB-KW"/>
</dbReference>
<accession>A0A839SU36</accession>
<feature type="domain" description="TNase-like" evidence="1">
    <location>
        <begin position="28"/>
        <end position="160"/>
    </location>
</feature>
<dbReference type="EMBL" id="JACHXA010000005">
    <property type="protein sequence ID" value="MBB3065848.1"/>
    <property type="molecule type" value="Genomic_DNA"/>
</dbReference>
<keyword evidence="2" id="KW-0378">Hydrolase</keyword>
<comment type="caution">
    <text evidence="2">The sequence shown here is derived from an EMBL/GenBank/DDBJ whole genome shotgun (WGS) entry which is preliminary data.</text>
</comment>
<evidence type="ECO:0000259" key="1">
    <source>
        <dbReference type="SMART" id="SM00318"/>
    </source>
</evidence>
<dbReference type="Gene3D" id="2.40.50.90">
    <property type="match status" value="1"/>
</dbReference>
<evidence type="ECO:0000313" key="3">
    <source>
        <dbReference type="Proteomes" id="UP000581135"/>
    </source>
</evidence>
<sequence length="173" mass="18704">MSLLSWSVLIFLLALAGCAVPNAERQLAEPPLEVGRVISGEVSVVRADVLRIEGHELALVGILAPPVGQRCIRPGGKRFDCGLIAQTALMDLTAGATAHCRIAPGTDDAGLQYARCSIQGYDLSEGMVYTGWAIAWPRTLQPLRRLEAGARKDRRGMWNGRFVPDWLPSLEGV</sequence>
<keyword evidence="3" id="KW-1185">Reference proteome</keyword>
<dbReference type="SMART" id="SM00318">
    <property type="entry name" value="SNc"/>
    <property type="match status" value="1"/>
</dbReference>
<dbReference type="RefSeq" id="WP_183416665.1">
    <property type="nucleotide sequence ID" value="NZ_JACHXA010000005.1"/>
</dbReference>
<name>A0A839SU36_9PROT</name>
<keyword evidence="2" id="KW-0540">Nuclease</keyword>
<gene>
    <name evidence="2" type="ORF">FHR98_002144</name>
</gene>
<dbReference type="Proteomes" id="UP000581135">
    <property type="component" value="Unassembled WGS sequence"/>
</dbReference>